<feature type="transmembrane region" description="Helical" evidence="1">
    <location>
        <begin position="6"/>
        <end position="28"/>
    </location>
</feature>
<dbReference type="Proteomes" id="UP000641206">
    <property type="component" value="Unassembled WGS sequence"/>
</dbReference>
<reference evidence="3" key="1">
    <citation type="journal article" date="2019" name="Int. J. Syst. Evol. Microbiol.">
        <title>The Global Catalogue of Microorganisms (GCM) 10K type strain sequencing project: providing services to taxonomists for standard genome sequencing and annotation.</title>
        <authorList>
            <consortium name="The Broad Institute Genomics Platform"/>
            <consortium name="The Broad Institute Genome Sequencing Center for Infectious Disease"/>
            <person name="Wu L."/>
            <person name="Ma J."/>
        </authorList>
    </citation>
    <scope>NUCLEOTIDE SEQUENCE [LARGE SCALE GENOMIC DNA]</scope>
    <source>
        <strain evidence="3">CGMCC 1.7693</strain>
    </source>
</reference>
<evidence type="ECO:0000256" key="1">
    <source>
        <dbReference type="SAM" id="Phobius"/>
    </source>
</evidence>
<keyword evidence="1" id="KW-0812">Transmembrane</keyword>
<gene>
    <name evidence="2" type="ORF">GCM10011346_37520</name>
</gene>
<keyword evidence="1" id="KW-1133">Transmembrane helix</keyword>
<keyword evidence="1" id="KW-0472">Membrane</keyword>
<comment type="caution">
    <text evidence="2">The sequence shown here is derived from an EMBL/GenBank/DDBJ whole genome shotgun (WGS) entry which is preliminary data.</text>
</comment>
<evidence type="ECO:0000313" key="3">
    <source>
        <dbReference type="Proteomes" id="UP000641206"/>
    </source>
</evidence>
<keyword evidence="3" id="KW-1185">Reference proteome</keyword>
<dbReference type="EMBL" id="BMLW01000011">
    <property type="protein sequence ID" value="GGP14226.1"/>
    <property type="molecule type" value="Genomic_DNA"/>
</dbReference>
<name>A0ABQ2NZM1_9BACI</name>
<accession>A0ABQ2NZM1</accession>
<organism evidence="2 3">
    <name type="scientific">Oceanobacillus neutriphilus</name>
    <dbReference type="NCBI Taxonomy" id="531815"/>
    <lineage>
        <taxon>Bacteria</taxon>
        <taxon>Bacillati</taxon>
        <taxon>Bacillota</taxon>
        <taxon>Bacilli</taxon>
        <taxon>Bacillales</taxon>
        <taxon>Bacillaceae</taxon>
        <taxon>Oceanobacillus</taxon>
    </lineage>
</organism>
<dbReference type="RefSeq" id="WP_188736045.1">
    <property type="nucleotide sequence ID" value="NZ_BMLW01000011.1"/>
</dbReference>
<sequence>MSAEFIREVIVPIVSILTFIFSVSVLFVQSYTQRRRLLISNVLRLAKFSELKFAHDGPTVNQKGIIVSFNIINPSPHDIGVNNFKYINGGRQVFIEVNQSFNTVYLDNIVETFPTLNDDIILKANSQERVNFLILESEYQNITTDWLEVQFDAIFSDFSFVFKRPVKLIKSRRIPLKRYRFKDYIDEDLKKQVLKLNR</sequence>
<evidence type="ECO:0000313" key="2">
    <source>
        <dbReference type="EMBL" id="GGP14226.1"/>
    </source>
</evidence>
<protein>
    <submittedName>
        <fullName evidence="2">Uncharacterized protein</fullName>
    </submittedName>
</protein>
<proteinExistence type="predicted"/>